<sequence length="72" mass="7602">MVKSTGSCAASAKPRIRASELTPSSRALAPVMSTMAAAPSFKVDEIEAAIVLFFLNADCKHNDAVVFDPLYA</sequence>
<dbReference type="EMBL" id="CM047591">
    <property type="protein sequence ID" value="KAI9919040.1"/>
    <property type="molecule type" value="Genomic_DNA"/>
</dbReference>
<dbReference type="Proteomes" id="UP001163321">
    <property type="component" value="Chromosome 12"/>
</dbReference>
<organism evidence="1 2">
    <name type="scientific">Peronosclerospora sorghi</name>
    <dbReference type="NCBI Taxonomy" id="230839"/>
    <lineage>
        <taxon>Eukaryota</taxon>
        <taxon>Sar</taxon>
        <taxon>Stramenopiles</taxon>
        <taxon>Oomycota</taxon>
        <taxon>Peronosporomycetes</taxon>
        <taxon>Peronosporales</taxon>
        <taxon>Peronosporaceae</taxon>
        <taxon>Peronosclerospora</taxon>
    </lineage>
</organism>
<proteinExistence type="predicted"/>
<evidence type="ECO:0000313" key="2">
    <source>
        <dbReference type="Proteomes" id="UP001163321"/>
    </source>
</evidence>
<name>A0ACC0WLY2_9STRA</name>
<evidence type="ECO:0000313" key="1">
    <source>
        <dbReference type="EMBL" id="KAI9919040.1"/>
    </source>
</evidence>
<comment type="caution">
    <text evidence="1">The sequence shown here is derived from an EMBL/GenBank/DDBJ whole genome shotgun (WGS) entry which is preliminary data.</text>
</comment>
<accession>A0ACC0WLY2</accession>
<keyword evidence="2" id="KW-1185">Reference proteome</keyword>
<reference evidence="1 2" key="1">
    <citation type="journal article" date="2022" name="bioRxiv">
        <title>The genome of the oomycete Peronosclerospora sorghi, a cosmopolitan pathogen of maize and sorghum, is inflated with dispersed pseudogenes.</title>
        <authorList>
            <person name="Fletcher K."/>
            <person name="Martin F."/>
            <person name="Isakeit T."/>
            <person name="Cavanaugh K."/>
            <person name="Magill C."/>
            <person name="Michelmore R."/>
        </authorList>
    </citation>
    <scope>NUCLEOTIDE SEQUENCE [LARGE SCALE GENOMIC DNA]</scope>
    <source>
        <strain evidence="1">P6</strain>
    </source>
</reference>
<protein>
    <submittedName>
        <fullName evidence="1">Uncharacterized protein</fullName>
    </submittedName>
</protein>
<gene>
    <name evidence="1" type="ORF">PsorP6_011614</name>
</gene>